<feature type="region of interest" description="Disordered" evidence="1">
    <location>
        <begin position="1"/>
        <end position="25"/>
    </location>
</feature>
<accession>A0A518AZ80</accession>
<sequence length="61" mass="6775">MSGNPNQARRAPATRRTRASTGGHRVDGPPWTHWMTFSWHLATTLGLLLAFALLGLFSQTR</sequence>
<name>A0A518AZ80_9BACT</name>
<feature type="transmembrane region" description="Helical" evidence="2">
    <location>
        <begin position="37"/>
        <end position="57"/>
    </location>
</feature>
<evidence type="ECO:0000256" key="2">
    <source>
        <dbReference type="SAM" id="Phobius"/>
    </source>
</evidence>
<reference evidence="3 4" key="1">
    <citation type="submission" date="2019-02" db="EMBL/GenBank/DDBJ databases">
        <title>Deep-cultivation of Planctomycetes and their phenomic and genomic characterization uncovers novel biology.</title>
        <authorList>
            <person name="Wiegand S."/>
            <person name="Jogler M."/>
            <person name="Boedeker C."/>
            <person name="Pinto D."/>
            <person name="Vollmers J."/>
            <person name="Rivas-Marin E."/>
            <person name="Kohn T."/>
            <person name="Peeters S.H."/>
            <person name="Heuer A."/>
            <person name="Rast P."/>
            <person name="Oberbeckmann S."/>
            <person name="Bunk B."/>
            <person name="Jeske O."/>
            <person name="Meyerdierks A."/>
            <person name="Storesund J.E."/>
            <person name="Kallscheuer N."/>
            <person name="Luecker S."/>
            <person name="Lage O.M."/>
            <person name="Pohl T."/>
            <person name="Merkel B.J."/>
            <person name="Hornburger P."/>
            <person name="Mueller R.-W."/>
            <person name="Bruemmer F."/>
            <person name="Labrenz M."/>
            <person name="Spormann A.M."/>
            <person name="Op den Camp H."/>
            <person name="Overmann J."/>
            <person name="Amann R."/>
            <person name="Jetten M.S.M."/>
            <person name="Mascher T."/>
            <person name="Medema M.H."/>
            <person name="Devos D.P."/>
            <person name="Kaster A.-K."/>
            <person name="Ovreas L."/>
            <person name="Rohde M."/>
            <person name="Galperin M.Y."/>
            <person name="Jogler C."/>
        </authorList>
    </citation>
    <scope>NUCLEOTIDE SEQUENCE [LARGE SCALE GENOMIC DNA]</scope>
    <source>
        <strain evidence="3 4">Pan216</strain>
    </source>
</reference>
<dbReference type="AlphaFoldDB" id="A0A518AZ80"/>
<dbReference type="Proteomes" id="UP000317093">
    <property type="component" value="Chromosome"/>
</dbReference>
<dbReference type="KEGG" id="knv:Pan216_08560"/>
<protein>
    <submittedName>
        <fullName evidence="3">Uncharacterized protein</fullName>
    </submittedName>
</protein>
<evidence type="ECO:0000313" key="3">
    <source>
        <dbReference type="EMBL" id="QDU60019.1"/>
    </source>
</evidence>
<proteinExistence type="predicted"/>
<dbReference type="EMBL" id="CP036279">
    <property type="protein sequence ID" value="QDU60019.1"/>
    <property type="molecule type" value="Genomic_DNA"/>
</dbReference>
<keyword evidence="2" id="KW-0812">Transmembrane</keyword>
<keyword evidence="2" id="KW-1133">Transmembrane helix</keyword>
<keyword evidence="2" id="KW-0472">Membrane</keyword>
<gene>
    <name evidence="3" type="ORF">Pan216_08560</name>
</gene>
<organism evidence="3 4">
    <name type="scientific">Kolteria novifilia</name>
    <dbReference type="NCBI Taxonomy" id="2527975"/>
    <lineage>
        <taxon>Bacteria</taxon>
        <taxon>Pseudomonadati</taxon>
        <taxon>Planctomycetota</taxon>
        <taxon>Planctomycetia</taxon>
        <taxon>Kolteriales</taxon>
        <taxon>Kolteriaceae</taxon>
        <taxon>Kolteria</taxon>
    </lineage>
</organism>
<keyword evidence="4" id="KW-1185">Reference proteome</keyword>
<evidence type="ECO:0000256" key="1">
    <source>
        <dbReference type="SAM" id="MobiDB-lite"/>
    </source>
</evidence>
<evidence type="ECO:0000313" key="4">
    <source>
        <dbReference type="Proteomes" id="UP000317093"/>
    </source>
</evidence>